<evidence type="ECO:0000313" key="2">
    <source>
        <dbReference type="Proteomes" id="UP000271087"/>
    </source>
</evidence>
<reference evidence="3" key="1">
    <citation type="submission" date="2016-06" db="UniProtKB">
        <authorList>
            <consortium name="WormBaseParasite"/>
        </authorList>
    </citation>
    <scope>IDENTIFICATION</scope>
</reference>
<sequence length="8" mass="990">MDAWLAKR</sequence>
<dbReference type="WBParaSite" id="nOo.2.0.1.t10659-RA">
    <property type="protein sequence ID" value="nOo.2.0.1.t10659-RA"/>
    <property type="gene ID" value="nOo.2.0.1.g10659"/>
</dbReference>
<protein>
    <submittedName>
        <fullName evidence="1 3">Uncharacterized protein</fullName>
    </submittedName>
</protein>
<gene>
    <name evidence="1" type="ORF">NOO_LOCUS10659</name>
</gene>
<name>A0A182ER93_ONCOC</name>
<reference evidence="1 2" key="2">
    <citation type="submission" date="2018-08" db="EMBL/GenBank/DDBJ databases">
        <authorList>
            <person name="Laetsch R D."/>
            <person name="Stevens L."/>
            <person name="Kumar S."/>
            <person name="Blaxter L. M."/>
        </authorList>
    </citation>
    <scope>NUCLEOTIDE SEQUENCE [LARGE SCALE GENOMIC DNA]</scope>
</reference>
<dbReference type="Proteomes" id="UP000271087">
    <property type="component" value="Unassembled WGS sequence"/>
</dbReference>
<keyword evidence="2" id="KW-1185">Reference proteome</keyword>
<accession>A0A182ER93</accession>
<evidence type="ECO:0000313" key="1">
    <source>
        <dbReference type="EMBL" id="VDM94386.1"/>
    </source>
</evidence>
<proteinExistence type="predicted"/>
<organism evidence="3">
    <name type="scientific">Onchocerca ochengi</name>
    <name type="common">Filarial nematode worm</name>
    <dbReference type="NCBI Taxonomy" id="42157"/>
    <lineage>
        <taxon>Eukaryota</taxon>
        <taxon>Metazoa</taxon>
        <taxon>Ecdysozoa</taxon>
        <taxon>Nematoda</taxon>
        <taxon>Chromadorea</taxon>
        <taxon>Rhabditida</taxon>
        <taxon>Spirurina</taxon>
        <taxon>Spiruromorpha</taxon>
        <taxon>Filarioidea</taxon>
        <taxon>Onchocercidae</taxon>
        <taxon>Onchocerca</taxon>
    </lineage>
</organism>
<dbReference type="EMBL" id="UYRW01006353">
    <property type="protein sequence ID" value="VDM94386.1"/>
    <property type="molecule type" value="Genomic_DNA"/>
</dbReference>
<evidence type="ECO:0000313" key="3">
    <source>
        <dbReference type="WBParaSite" id="nOo.2.0.1.t10659-RA"/>
    </source>
</evidence>